<keyword evidence="2" id="KW-0677">Repeat</keyword>
<dbReference type="Proteomes" id="UP000601435">
    <property type="component" value="Unassembled WGS sequence"/>
</dbReference>
<accession>A0A812X5U5</accession>
<sequence>ACDDGNTVNGDGCSSSCQVELGWTCEAASPGDFADGWGLGTSKCRAAGMDGLRVGDEECDDCNNQ</sequence>
<dbReference type="EMBL" id="CAJNJA010036036">
    <property type="protein sequence ID" value="CAE7714936.1"/>
    <property type="molecule type" value="Genomic_DNA"/>
</dbReference>
<dbReference type="InterPro" id="IPR011936">
    <property type="entry name" value="Myxo_disulph_rpt"/>
</dbReference>
<evidence type="ECO:0000256" key="3">
    <source>
        <dbReference type="ARBA" id="ARBA00023157"/>
    </source>
</evidence>
<evidence type="ECO:0000313" key="4">
    <source>
        <dbReference type="EMBL" id="CAE7714936.1"/>
    </source>
</evidence>
<feature type="non-terminal residue" evidence="4">
    <location>
        <position position="65"/>
    </location>
</feature>
<evidence type="ECO:0000256" key="2">
    <source>
        <dbReference type="ARBA" id="ARBA00022737"/>
    </source>
</evidence>
<keyword evidence="5" id="KW-1185">Reference proteome</keyword>
<dbReference type="NCBIfam" id="TIGR02232">
    <property type="entry name" value="myxo_disulf_rpt"/>
    <property type="match status" value="1"/>
</dbReference>
<evidence type="ECO:0000313" key="5">
    <source>
        <dbReference type="Proteomes" id="UP000601435"/>
    </source>
</evidence>
<protein>
    <submittedName>
        <fullName evidence="4">Nipblb protein</fullName>
    </submittedName>
</protein>
<gene>
    <name evidence="4" type="primary">nipblb</name>
    <name evidence="4" type="ORF">SNEC2469_LOCUS20613</name>
</gene>
<proteinExistence type="predicted"/>
<keyword evidence="1" id="KW-0732">Signal</keyword>
<reference evidence="4" key="1">
    <citation type="submission" date="2021-02" db="EMBL/GenBank/DDBJ databases">
        <authorList>
            <person name="Dougan E. K."/>
            <person name="Rhodes N."/>
            <person name="Thang M."/>
            <person name="Chan C."/>
        </authorList>
    </citation>
    <scope>NUCLEOTIDE SEQUENCE</scope>
</reference>
<dbReference type="AlphaFoldDB" id="A0A812X5U5"/>
<evidence type="ECO:0000256" key="1">
    <source>
        <dbReference type="ARBA" id="ARBA00022729"/>
    </source>
</evidence>
<organism evidence="4 5">
    <name type="scientific">Symbiodinium necroappetens</name>
    <dbReference type="NCBI Taxonomy" id="1628268"/>
    <lineage>
        <taxon>Eukaryota</taxon>
        <taxon>Sar</taxon>
        <taxon>Alveolata</taxon>
        <taxon>Dinophyceae</taxon>
        <taxon>Suessiales</taxon>
        <taxon>Symbiodiniaceae</taxon>
        <taxon>Symbiodinium</taxon>
    </lineage>
</organism>
<name>A0A812X5U5_9DINO</name>
<keyword evidence="3" id="KW-1015">Disulfide bond</keyword>
<feature type="non-terminal residue" evidence="4">
    <location>
        <position position="1"/>
    </location>
</feature>
<comment type="caution">
    <text evidence="4">The sequence shown here is derived from an EMBL/GenBank/DDBJ whole genome shotgun (WGS) entry which is preliminary data.</text>
</comment>
<dbReference type="OrthoDB" id="409374at2759"/>